<sequence>MNFMQKINDAILQPIVLLLMALAVGYFLYGVMKFVKDQSSEDAQQEGKKHMMWGVVGLAIMLSVWGILNFINEFVMGFS</sequence>
<dbReference type="Proteomes" id="UP000182059">
    <property type="component" value="Unassembled WGS sequence"/>
</dbReference>
<dbReference type="EMBL" id="MNYX01000073">
    <property type="protein sequence ID" value="OIP64626.1"/>
    <property type="molecule type" value="Genomic_DNA"/>
</dbReference>
<evidence type="ECO:0000256" key="1">
    <source>
        <dbReference type="SAM" id="Phobius"/>
    </source>
</evidence>
<keyword evidence="1" id="KW-0472">Membrane</keyword>
<reference evidence="2 3" key="1">
    <citation type="journal article" date="2016" name="Environ. Microbiol.">
        <title>Genomic resolution of a cold subsurface aquifer community provides metabolic insights for novel microbes adapted to high CO concentrations.</title>
        <authorList>
            <person name="Probst A.J."/>
            <person name="Castelle C.J."/>
            <person name="Singh A."/>
            <person name="Brown C.T."/>
            <person name="Anantharaman K."/>
            <person name="Sharon I."/>
            <person name="Hug L.A."/>
            <person name="Burstein D."/>
            <person name="Emerson J.B."/>
            <person name="Thomas B.C."/>
            <person name="Banfield J.F."/>
        </authorList>
    </citation>
    <scope>NUCLEOTIDE SEQUENCE [LARGE SCALE GENOMIC DNA]</scope>
    <source>
        <strain evidence="2">CG2_30_43_9</strain>
    </source>
</reference>
<dbReference type="AlphaFoldDB" id="A0A1J5G4N8"/>
<organism evidence="2 3">
    <name type="scientific">Candidatus Nomurabacteria bacterium CG2_30_43_9</name>
    <dbReference type="NCBI Taxonomy" id="1805283"/>
    <lineage>
        <taxon>Bacteria</taxon>
        <taxon>Candidatus Nomuraibacteriota</taxon>
    </lineage>
</organism>
<feature type="transmembrane region" description="Helical" evidence="1">
    <location>
        <begin position="12"/>
        <end position="31"/>
    </location>
</feature>
<feature type="transmembrane region" description="Helical" evidence="1">
    <location>
        <begin position="52"/>
        <end position="71"/>
    </location>
</feature>
<proteinExistence type="predicted"/>
<keyword evidence="1" id="KW-1133">Transmembrane helix</keyword>
<accession>A0A1J5G4N8</accession>
<keyword evidence="1" id="KW-0812">Transmembrane</keyword>
<name>A0A1J5G4N8_9BACT</name>
<evidence type="ECO:0000313" key="2">
    <source>
        <dbReference type="EMBL" id="OIP64626.1"/>
    </source>
</evidence>
<gene>
    <name evidence="2" type="ORF">AUK15_03050</name>
</gene>
<dbReference type="Pfam" id="PF18895">
    <property type="entry name" value="T4SS_pilin"/>
    <property type="match status" value="1"/>
</dbReference>
<protein>
    <submittedName>
        <fullName evidence="2">Uncharacterized protein</fullName>
    </submittedName>
</protein>
<dbReference type="InterPro" id="IPR043993">
    <property type="entry name" value="T4SS_pilin"/>
</dbReference>
<evidence type="ECO:0000313" key="3">
    <source>
        <dbReference type="Proteomes" id="UP000182059"/>
    </source>
</evidence>
<comment type="caution">
    <text evidence="2">The sequence shown here is derived from an EMBL/GenBank/DDBJ whole genome shotgun (WGS) entry which is preliminary data.</text>
</comment>